<gene>
    <name evidence="5" type="ORF">JDN41_09565</name>
</gene>
<keyword evidence="6" id="KW-1185">Reference proteome</keyword>
<organism evidence="5 6">
    <name type="scientific">Rhodomicrobium udaipurense</name>
    <dbReference type="NCBI Taxonomy" id="1202716"/>
    <lineage>
        <taxon>Bacteria</taxon>
        <taxon>Pseudomonadati</taxon>
        <taxon>Pseudomonadota</taxon>
        <taxon>Alphaproteobacteria</taxon>
        <taxon>Hyphomicrobiales</taxon>
        <taxon>Hyphomicrobiaceae</taxon>
        <taxon>Rhodomicrobium</taxon>
    </lineage>
</organism>
<feature type="compositionally biased region" description="Basic and acidic residues" evidence="3">
    <location>
        <begin position="53"/>
        <end position="66"/>
    </location>
</feature>
<dbReference type="PANTHER" id="PTHR37423">
    <property type="entry name" value="SOLUBLE LYTIC MUREIN TRANSGLYCOSYLASE-RELATED"/>
    <property type="match status" value="1"/>
</dbReference>
<comment type="similarity">
    <text evidence="2">Belongs to the virb1 family.</text>
</comment>
<dbReference type="Gene3D" id="1.10.530.10">
    <property type="match status" value="1"/>
</dbReference>
<protein>
    <submittedName>
        <fullName evidence="5">Lytic transglycosylase domain-containing protein</fullName>
    </submittedName>
</protein>
<comment type="caution">
    <text evidence="5">The sequence shown here is derived from an EMBL/GenBank/DDBJ whole genome shotgun (WGS) entry which is preliminary data.</text>
</comment>
<proteinExistence type="inferred from homology"/>
<reference evidence="5 6" key="1">
    <citation type="submission" date="2020-12" db="EMBL/GenBank/DDBJ databases">
        <title>Revised draft genomes of Rhodomicrobium vannielii ATCC 17100 and Rhodomicrobium udaipurense JA643.</title>
        <authorList>
            <person name="Conners E.M."/>
            <person name="Davenport E.J."/>
            <person name="Bose A."/>
        </authorList>
    </citation>
    <scope>NUCLEOTIDE SEQUENCE [LARGE SCALE GENOMIC DNA]</scope>
    <source>
        <strain evidence="5 6">JA643</strain>
    </source>
</reference>
<dbReference type="EMBL" id="JAEMUK010000017">
    <property type="protein sequence ID" value="MBJ7543808.1"/>
    <property type="molecule type" value="Genomic_DNA"/>
</dbReference>
<evidence type="ECO:0000256" key="1">
    <source>
        <dbReference type="ARBA" id="ARBA00007734"/>
    </source>
</evidence>
<sequence>MVLAFGQPTGAQGLSAGLSSGSCAFGACSSAPGNAIQAYPPSGRDAFSQTPRYRSDRGYADERPRFGKRRGETVDDFVVEASQRFGIPTVWIRAVINQESSGDVYAVSSKGAMGLMQIMPDTWHILRRQYGLGYDPFHPRDNIHAGSAYLRELHDRYGMPGFLAAYNAGPTRYQDYLTAGRPLPAETVNYVSAIAPRLGFSVSRRASGWE</sequence>
<feature type="region of interest" description="Disordered" evidence="3">
    <location>
        <begin position="39"/>
        <end position="66"/>
    </location>
</feature>
<dbReference type="InterPro" id="IPR008258">
    <property type="entry name" value="Transglycosylase_SLT_dom_1"/>
</dbReference>
<dbReference type="InterPro" id="IPR023346">
    <property type="entry name" value="Lysozyme-like_dom_sf"/>
</dbReference>
<dbReference type="AlphaFoldDB" id="A0A8I1KLP3"/>
<evidence type="ECO:0000256" key="3">
    <source>
        <dbReference type="SAM" id="MobiDB-lite"/>
    </source>
</evidence>
<evidence type="ECO:0000313" key="5">
    <source>
        <dbReference type="EMBL" id="MBJ7543808.1"/>
    </source>
</evidence>
<dbReference type="PANTHER" id="PTHR37423:SF2">
    <property type="entry name" value="MEMBRANE-BOUND LYTIC MUREIN TRANSGLYCOSYLASE C"/>
    <property type="match status" value="1"/>
</dbReference>
<comment type="similarity">
    <text evidence="1">Belongs to the transglycosylase Slt family.</text>
</comment>
<dbReference type="Proteomes" id="UP000623250">
    <property type="component" value="Unassembled WGS sequence"/>
</dbReference>
<accession>A0A8I1KLP3</accession>
<dbReference type="Pfam" id="PF01464">
    <property type="entry name" value="SLT"/>
    <property type="match status" value="1"/>
</dbReference>
<dbReference type="CDD" id="cd00254">
    <property type="entry name" value="LT-like"/>
    <property type="match status" value="1"/>
</dbReference>
<dbReference type="SUPFAM" id="SSF53955">
    <property type="entry name" value="Lysozyme-like"/>
    <property type="match status" value="1"/>
</dbReference>
<evidence type="ECO:0000256" key="2">
    <source>
        <dbReference type="ARBA" id="ARBA00009387"/>
    </source>
</evidence>
<feature type="domain" description="Transglycosylase SLT" evidence="4">
    <location>
        <begin position="79"/>
        <end position="177"/>
    </location>
</feature>
<evidence type="ECO:0000259" key="4">
    <source>
        <dbReference type="Pfam" id="PF01464"/>
    </source>
</evidence>
<evidence type="ECO:0000313" key="6">
    <source>
        <dbReference type="Proteomes" id="UP000623250"/>
    </source>
</evidence>
<name>A0A8I1KLP3_9HYPH</name>